<dbReference type="GO" id="GO:0003824">
    <property type="term" value="F:catalytic activity"/>
    <property type="evidence" value="ECO:0007669"/>
    <property type="project" value="InterPro"/>
</dbReference>
<dbReference type="SFLD" id="SFLDF00404">
    <property type="entry name" value="hopanetetrol_cyclitol_ether_sy"/>
    <property type="match status" value="1"/>
</dbReference>
<evidence type="ECO:0000256" key="4">
    <source>
        <dbReference type="ARBA" id="ARBA00023004"/>
    </source>
</evidence>
<evidence type="ECO:0000256" key="3">
    <source>
        <dbReference type="ARBA" id="ARBA00022723"/>
    </source>
</evidence>
<keyword evidence="3" id="KW-0479">Metal-binding</keyword>
<evidence type="ECO:0000313" key="7">
    <source>
        <dbReference type="EMBL" id="GLQ62146.1"/>
    </source>
</evidence>
<dbReference type="SFLD" id="SFLDG01082">
    <property type="entry name" value="B12-binding_domain_containing"/>
    <property type="match status" value="1"/>
</dbReference>
<sequence length="474" mass="53686">MMRTLFLQPPSFDGFDGGAGSRYQAKREIKSFWFPTWLAQPAALVPGSRLIDAPPAKMGMDPILEDVKNRDLVVMHTSTPSFASDVRVAQMIKDANPKIMIGMVGAKVAVQPDESMRQGGPIDFVARNEFDFTIKEIAEGKPLAEVDGITWRNADGEIIANKERAMIEDMDSLPFVTEVYKRDLNINDYFIGYLKHPYISIYTGRGCKSRCTFCLWPQTVGGHRYRTRSPEHVAAEIRLAKQYFPDVQEFMFDDDTFTDDLPRAEAIAREMGKLGVTWSCNAKANVPYDTLKIMKENGLRLLLVGYESGNQQILHNIKKGMRVEVAKEFTKNCHKLGIKIHGTFIVGLPGETKETIQETIAFAKEINPHTLQVSLAAPYPGTALHKQATENGWLNVDAAELIDENGVQIAPLHYPHLSHTEIFESVEEFYRKFYFRGSKIASILNEMIRSPQMMKRRLREGVEFFQFLKDRHAA</sequence>
<dbReference type="NCBIfam" id="TIGR03471">
    <property type="entry name" value="HpnJ"/>
    <property type="match status" value="1"/>
</dbReference>
<keyword evidence="5" id="KW-0411">Iron-sulfur</keyword>
<dbReference type="GO" id="GO:0005829">
    <property type="term" value="C:cytosol"/>
    <property type="evidence" value="ECO:0007669"/>
    <property type="project" value="TreeGrafter"/>
</dbReference>
<dbReference type="RefSeq" id="WP_086634238.1">
    <property type="nucleotide sequence ID" value="NZ_BEWM01000001.1"/>
</dbReference>
<comment type="cofactor">
    <cofactor evidence="1">
        <name>[4Fe-4S] cluster</name>
        <dbReference type="ChEBI" id="CHEBI:49883"/>
    </cofactor>
</comment>
<dbReference type="SFLD" id="SFLDS00029">
    <property type="entry name" value="Radical_SAM"/>
    <property type="match status" value="1"/>
</dbReference>
<proteinExistence type="predicted"/>
<evidence type="ECO:0000256" key="1">
    <source>
        <dbReference type="ARBA" id="ARBA00001966"/>
    </source>
</evidence>
<dbReference type="CDD" id="cd01335">
    <property type="entry name" value="Radical_SAM"/>
    <property type="match status" value="1"/>
</dbReference>
<dbReference type="GeneID" id="89649697"/>
<gene>
    <name evidence="7" type="ORF">GCM10007867_09910</name>
</gene>
<dbReference type="InterPro" id="IPR007197">
    <property type="entry name" value="rSAM"/>
</dbReference>
<keyword evidence="2" id="KW-0949">S-adenosyl-L-methionine</keyword>
<evidence type="ECO:0000259" key="6">
    <source>
        <dbReference type="PROSITE" id="PS51918"/>
    </source>
</evidence>
<dbReference type="InterPro" id="IPR034466">
    <property type="entry name" value="Methyltransferase_Class_B"/>
</dbReference>
<dbReference type="Gene3D" id="3.40.50.280">
    <property type="entry name" value="Cobalamin-binding domain"/>
    <property type="match status" value="1"/>
</dbReference>
<dbReference type="InterPro" id="IPR051198">
    <property type="entry name" value="BchE-like"/>
</dbReference>
<evidence type="ECO:0000256" key="2">
    <source>
        <dbReference type="ARBA" id="ARBA00022691"/>
    </source>
</evidence>
<protein>
    <submittedName>
        <fullName evidence="7">Hopanoid biosynthesis associated radical SAM protein HpnJ</fullName>
    </submittedName>
</protein>
<dbReference type="GO" id="GO:0046872">
    <property type="term" value="F:metal ion binding"/>
    <property type="evidence" value="ECO:0007669"/>
    <property type="project" value="UniProtKB-KW"/>
</dbReference>
<feature type="domain" description="Radical SAM core" evidence="6">
    <location>
        <begin position="193"/>
        <end position="412"/>
    </location>
</feature>
<dbReference type="SMART" id="SM00729">
    <property type="entry name" value="Elp3"/>
    <property type="match status" value="1"/>
</dbReference>
<dbReference type="InterPro" id="IPR017834">
    <property type="entry name" value="Hopanoid_synth-assoc_rSAM_HpnJ"/>
</dbReference>
<keyword evidence="4" id="KW-0408">Iron</keyword>
<dbReference type="Proteomes" id="UP001156614">
    <property type="component" value="Unassembled WGS sequence"/>
</dbReference>
<dbReference type="PANTHER" id="PTHR43409">
    <property type="entry name" value="ANAEROBIC MAGNESIUM-PROTOPORPHYRIN IX MONOMETHYL ESTER CYCLASE-RELATED"/>
    <property type="match status" value="1"/>
</dbReference>
<dbReference type="Gene3D" id="3.80.30.20">
    <property type="entry name" value="tm_1862 like domain"/>
    <property type="match status" value="1"/>
</dbReference>
<dbReference type="EMBL" id="BSNU01000002">
    <property type="protein sequence ID" value="GLQ62146.1"/>
    <property type="molecule type" value="Genomic_DNA"/>
</dbReference>
<evidence type="ECO:0000256" key="5">
    <source>
        <dbReference type="ARBA" id="ARBA00023014"/>
    </source>
</evidence>
<dbReference type="Pfam" id="PF04055">
    <property type="entry name" value="Radical_SAM"/>
    <property type="match status" value="1"/>
</dbReference>
<keyword evidence="8" id="KW-1185">Reference proteome</keyword>
<dbReference type="InterPro" id="IPR006638">
    <property type="entry name" value="Elp3/MiaA/NifB-like_rSAM"/>
</dbReference>
<dbReference type="InterPro" id="IPR058240">
    <property type="entry name" value="rSAM_sf"/>
</dbReference>
<name>A0AAV5NCJ3_9PROT</name>
<dbReference type="GO" id="GO:0051539">
    <property type="term" value="F:4 iron, 4 sulfur cluster binding"/>
    <property type="evidence" value="ECO:0007669"/>
    <property type="project" value="UniProtKB-KW"/>
</dbReference>
<dbReference type="PANTHER" id="PTHR43409:SF16">
    <property type="entry name" value="SLR0320 PROTEIN"/>
    <property type="match status" value="1"/>
</dbReference>
<reference evidence="8" key="1">
    <citation type="journal article" date="2019" name="Int. J. Syst. Evol. Microbiol.">
        <title>The Global Catalogue of Microorganisms (GCM) 10K type strain sequencing project: providing services to taxonomists for standard genome sequencing and annotation.</title>
        <authorList>
            <consortium name="The Broad Institute Genomics Platform"/>
            <consortium name="The Broad Institute Genome Sequencing Center for Infectious Disease"/>
            <person name="Wu L."/>
            <person name="Ma J."/>
        </authorList>
    </citation>
    <scope>NUCLEOTIDE SEQUENCE [LARGE SCALE GENOMIC DNA]</scope>
    <source>
        <strain evidence="8">NBRC 3267</strain>
    </source>
</reference>
<dbReference type="AlphaFoldDB" id="A0AAV5NCJ3"/>
<dbReference type="InterPro" id="IPR023404">
    <property type="entry name" value="rSAM_horseshoe"/>
</dbReference>
<comment type="caution">
    <text evidence="7">The sequence shown here is derived from an EMBL/GenBank/DDBJ whole genome shotgun (WGS) entry which is preliminary data.</text>
</comment>
<dbReference type="PROSITE" id="PS51918">
    <property type="entry name" value="RADICAL_SAM"/>
    <property type="match status" value="1"/>
</dbReference>
<organism evidence="7 8">
    <name type="scientific">Gluconobacter cerinus</name>
    <dbReference type="NCBI Taxonomy" id="38307"/>
    <lineage>
        <taxon>Bacteria</taxon>
        <taxon>Pseudomonadati</taxon>
        <taxon>Pseudomonadota</taxon>
        <taxon>Alphaproteobacteria</taxon>
        <taxon>Acetobacterales</taxon>
        <taxon>Acetobacteraceae</taxon>
        <taxon>Gluconobacter</taxon>
    </lineage>
</organism>
<dbReference type="SUPFAM" id="SSF102114">
    <property type="entry name" value="Radical SAM enzymes"/>
    <property type="match status" value="1"/>
</dbReference>
<evidence type="ECO:0000313" key="8">
    <source>
        <dbReference type="Proteomes" id="UP001156614"/>
    </source>
</evidence>
<accession>A0AAV5NCJ3</accession>
<dbReference type="SFLD" id="SFLDG01123">
    <property type="entry name" value="methyltransferase_(Class_B)"/>
    <property type="match status" value="1"/>
</dbReference>